<dbReference type="RefSeq" id="WP_073540568.1">
    <property type="nucleotide sequence ID" value="NZ_CP018335.1"/>
</dbReference>
<evidence type="ECO:0000313" key="3">
    <source>
        <dbReference type="Proteomes" id="UP000184604"/>
    </source>
</evidence>
<feature type="transmembrane region" description="Helical" evidence="1">
    <location>
        <begin position="66"/>
        <end position="85"/>
    </location>
</feature>
<dbReference type="Proteomes" id="UP000184604">
    <property type="component" value="Chromosome"/>
</dbReference>
<feature type="transmembrane region" description="Helical" evidence="1">
    <location>
        <begin position="6"/>
        <end position="25"/>
    </location>
</feature>
<accession>A0A1L5FDA6</accession>
<organism evidence="2 3">
    <name type="scientific">Clostridium kluyveri</name>
    <dbReference type="NCBI Taxonomy" id="1534"/>
    <lineage>
        <taxon>Bacteria</taxon>
        <taxon>Bacillati</taxon>
        <taxon>Bacillota</taxon>
        <taxon>Clostridia</taxon>
        <taxon>Eubacteriales</taxon>
        <taxon>Clostridiaceae</taxon>
        <taxon>Clostridium</taxon>
    </lineage>
</organism>
<feature type="transmembrane region" description="Helical" evidence="1">
    <location>
        <begin position="32"/>
        <end position="54"/>
    </location>
</feature>
<feature type="transmembrane region" description="Helical" evidence="1">
    <location>
        <begin position="133"/>
        <end position="155"/>
    </location>
</feature>
<feature type="transmembrane region" description="Helical" evidence="1">
    <location>
        <begin position="188"/>
        <end position="206"/>
    </location>
</feature>
<keyword evidence="1" id="KW-0812">Transmembrane</keyword>
<evidence type="ECO:0000256" key="1">
    <source>
        <dbReference type="SAM" id="Phobius"/>
    </source>
</evidence>
<evidence type="ECO:0000313" key="2">
    <source>
        <dbReference type="EMBL" id="APM40933.1"/>
    </source>
</evidence>
<dbReference type="EMBL" id="CP018335">
    <property type="protein sequence ID" value="APM40933.1"/>
    <property type="molecule type" value="Genomic_DNA"/>
</dbReference>
<protein>
    <submittedName>
        <fullName evidence="2">Uncharacterized protein</fullName>
    </submittedName>
</protein>
<proteinExistence type="predicted"/>
<gene>
    <name evidence="2" type="ORF">BS101_20585</name>
</gene>
<feature type="transmembrane region" description="Helical" evidence="1">
    <location>
        <begin position="92"/>
        <end position="113"/>
    </location>
</feature>
<feature type="transmembrane region" description="Helical" evidence="1">
    <location>
        <begin position="162"/>
        <end position="182"/>
    </location>
</feature>
<name>A0A1L5FDA6_CLOKL</name>
<keyword evidence="1" id="KW-1133">Transmembrane helix</keyword>
<sequence>MAIYIFLLPIIFLLLIQGLAWIKFLPYKIKAISFIVITAMIFRYISILIMLFATNMEYLYMLKIPFFLNLIAVPIMAFTILYIFIRKNNIKFYYIFIISIVLTLMYVFIMYNCKVVLQSVKESVYTLVFLQHIYVYWTYIVFNTLIIFFIIGFVNKKSSSGLGIYLVLTAASVTVIEFILWIVGVRILAENIVGDIFWILALIYALNKVKKNAILG</sequence>
<dbReference type="AlphaFoldDB" id="A0A1L5FDA6"/>
<keyword evidence="1" id="KW-0472">Membrane</keyword>
<dbReference type="OrthoDB" id="1898040at2"/>
<reference evidence="2 3" key="1">
    <citation type="submission" date="2016-12" db="EMBL/GenBank/DDBJ databases">
        <title>Complete genome sequence of Clostridium kluyveri JZZ isolated from the pit mud of a Chinese flavor liquor-making factory.</title>
        <authorList>
            <person name="Wang Y."/>
        </authorList>
    </citation>
    <scope>NUCLEOTIDE SEQUENCE [LARGE SCALE GENOMIC DNA]</scope>
    <source>
        <strain evidence="2 3">JZZ</strain>
    </source>
</reference>